<sequence length="254" mass="27670">MMRHRIIPTLLLNNGGLYKTRKFKDPIYIGDPVNTLKIFNTKEVDEIVLLDIGLSRTKKQPNLDLLSNLASECFMPLSYGGGIDNIAIVKDILSIGIEKVIINSAAYRQPELITNLSDKFGSSTIVGSIDVRTSIFGGKRVYIDGGTRKIPYSPVDWAIELERRGVGEILINSIDKDGMQSGYDSELIAQVSKSVSVPVIASGGAGSMKDIHDVVKLSGASAAAAGSIFVFQGKHRAVLIKYPTEEESERIWGQ</sequence>
<keyword evidence="7" id="KW-0456">Lyase</keyword>
<dbReference type="EMBL" id="PIPR01000001">
    <property type="protein sequence ID" value="RUO41617.1"/>
    <property type="molecule type" value="Genomic_DNA"/>
</dbReference>
<name>A0A7Z7EU04_9GAMM</name>
<accession>A0A7Z7EU04</accession>
<dbReference type="GO" id="GO:0016829">
    <property type="term" value="F:lyase activity"/>
    <property type="evidence" value="ECO:0007669"/>
    <property type="project" value="UniProtKB-KW"/>
</dbReference>
<evidence type="ECO:0000256" key="3">
    <source>
        <dbReference type="ARBA" id="ARBA00011152"/>
    </source>
</evidence>
<keyword evidence="13" id="KW-1185">Reference proteome</keyword>
<dbReference type="EC" id="4.3.2.10" evidence="4"/>
<dbReference type="AlphaFoldDB" id="A0A7Z7EU04"/>
<evidence type="ECO:0000313" key="12">
    <source>
        <dbReference type="EMBL" id="RUO41617.1"/>
    </source>
</evidence>
<organism evidence="12 13">
    <name type="scientific">Pseudidiomarina aestuarii</name>
    <dbReference type="NCBI Taxonomy" id="624146"/>
    <lineage>
        <taxon>Bacteria</taxon>
        <taxon>Pseudomonadati</taxon>
        <taxon>Pseudomonadota</taxon>
        <taxon>Gammaproteobacteria</taxon>
        <taxon>Alteromonadales</taxon>
        <taxon>Idiomarinaceae</taxon>
        <taxon>Pseudidiomarina</taxon>
    </lineage>
</organism>
<evidence type="ECO:0000256" key="1">
    <source>
        <dbReference type="ARBA" id="ARBA00005091"/>
    </source>
</evidence>
<reference evidence="13" key="1">
    <citation type="journal article" date="2018" name="Front. Microbiol.">
        <title>Genome-Based Analysis Reveals the Taxonomy and Diversity of the Family Idiomarinaceae.</title>
        <authorList>
            <person name="Liu Y."/>
            <person name="Lai Q."/>
            <person name="Shao Z."/>
        </authorList>
    </citation>
    <scope>NUCLEOTIDE SEQUENCE [LARGE SCALE GENOMIC DNA]</scope>
    <source>
        <strain evidence="13">KYW314</strain>
    </source>
</reference>
<dbReference type="SUPFAM" id="SSF51366">
    <property type="entry name" value="Ribulose-phoshate binding barrel"/>
    <property type="match status" value="1"/>
</dbReference>
<evidence type="ECO:0000256" key="10">
    <source>
        <dbReference type="ARBA" id="ARBA00047838"/>
    </source>
</evidence>
<dbReference type="InterPro" id="IPR050064">
    <property type="entry name" value="IGPS_HisA/HisF"/>
</dbReference>
<evidence type="ECO:0000256" key="4">
    <source>
        <dbReference type="ARBA" id="ARBA00012809"/>
    </source>
</evidence>
<dbReference type="UniPathway" id="UPA00031">
    <property type="reaction ID" value="UER00010"/>
</dbReference>
<keyword evidence="6 11" id="KW-0368">Histidine biosynthesis</keyword>
<dbReference type="Proteomes" id="UP000287766">
    <property type="component" value="Unassembled WGS sequence"/>
</dbReference>
<evidence type="ECO:0000256" key="6">
    <source>
        <dbReference type="ARBA" id="ARBA00023102"/>
    </source>
</evidence>
<comment type="catalytic activity">
    <reaction evidence="10">
        <text>5-[(5-phospho-1-deoxy-D-ribulos-1-ylimino)methylamino]-1-(5-phospho-beta-D-ribosyl)imidazole-4-carboxamide + L-glutamine = D-erythro-1-(imidazol-4-yl)glycerol 3-phosphate + 5-amino-1-(5-phospho-beta-D-ribosyl)imidazole-4-carboxamide + L-glutamate + H(+)</text>
        <dbReference type="Rhea" id="RHEA:24793"/>
        <dbReference type="ChEBI" id="CHEBI:15378"/>
        <dbReference type="ChEBI" id="CHEBI:29985"/>
        <dbReference type="ChEBI" id="CHEBI:58278"/>
        <dbReference type="ChEBI" id="CHEBI:58359"/>
        <dbReference type="ChEBI" id="CHEBI:58475"/>
        <dbReference type="ChEBI" id="CHEBI:58525"/>
        <dbReference type="EC" id="4.3.2.10"/>
    </reaction>
</comment>
<protein>
    <recommendedName>
        <fullName evidence="4">imidazole glycerol-phosphate synthase</fullName>
        <ecNumber evidence="4">4.3.2.10</ecNumber>
    </recommendedName>
    <alternativeName>
        <fullName evidence="9">IGP synthase cyclase subunit</fullName>
    </alternativeName>
</protein>
<evidence type="ECO:0000256" key="2">
    <source>
        <dbReference type="ARBA" id="ARBA00009667"/>
    </source>
</evidence>
<keyword evidence="5 11" id="KW-0028">Amino-acid biosynthesis</keyword>
<dbReference type="Gene3D" id="3.20.20.70">
    <property type="entry name" value="Aldolase class I"/>
    <property type="match status" value="1"/>
</dbReference>
<dbReference type="CDD" id="cd04731">
    <property type="entry name" value="HisF"/>
    <property type="match status" value="1"/>
</dbReference>
<evidence type="ECO:0000256" key="8">
    <source>
        <dbReference type="ARBA" id="ARBA00025475"/>
    </source>
</evidence>
<dbReference type="InterPro" id="IPR004651">
    <property type="entry name" value="HisF"/>
</dbReference>
<gene>
    <name evidence="12" type="ORF">CWE22_05520</name>
</gene>
<comment type="pathway">
    <text evidence="1">Amino-acid biosynthesis; L-histidine biosynthesis; L-histidine from 5-phospho-alpha-D-ribose 1-diphosphate: step 5/9.</text>
</comment>
<dbReference type="InterPro" id="IPR013785">
    <property type="entry name" value="Aldolase_TIM"/>
</dbReference>
<dbReference type="PANTHER" id="PTHR21235">
    <property type="entry name" value="IMIDAZOLE GLYCEROL PHOSPHATE SYNTHASE SUBUNIT HISF/H IGP SYNTHASE SUBUNIT HISF/H"/>
    <property type="match status" value="1"/>
</dbReference>
<dbReference type="GO" id="GO:0000107">
    <property type="term" value="F:imidazoleglycerol-phosphate synthase activity"/>
    <property type="evidence" value="ECO:0007669"/>
    <property type="project" value="InterPro"/>
</dbReference>
<evidence type="ECO:0000256" key="9">
    <source>
        <dbReference type="ARBA" id="ARBA00030264"/>
    </source>
</evidence>
<evidence type="ECO:0000256" key="5">
    <source>
        <dbReference type="ARBA" id="ARBA00022605"/>
    </source>
</evidence>
<evidence type="ECO:0000256" key="7">
    <source>
        <dbReference type="ARBA" id="ARBA00023239"/>
    </source>
</evidence>
<dbReference type="InterPro" id="IPR011060">
    <property type="entry name" value="RibuloseP-bd_barrel"/>
</dbReference>
<comment type="function">
    <text evidence="8">IGPS catalyzes the conversion of PRFAR and glutamine to IGP, AICAR and glutamate. The HisF subunit catalyzes the cyclization activity that produces IGP and AICAR from PRFAR using the ammonia provided by the HisH subunit.</text>
</comment>
<proteinExistence type="inferred from homology"/>
<dbReference type="GO" id="GO:0000105">
    <property type="term" value="P:L-histidine biosynthetic process"/>
    <property type="evidence" value="ECO:0007669"/>
    <property type="project" value="UniProtKB-UniPathway"/>
</dbReference>
<dbReference type="PANTHER" id="PTHR21235:SF2">
    <property type="entry name" value="IMIDAZOLE GLYCEROL PHOSPHATE SYNTHASE HISHF"/>
    <property type="match status" value="1"/>
</dbReference>
<dbReference type="RefSeq" id="WP_169930352.1">
    <property type="nucleotide sequence ID" value="NZ_PIPR01000001.1"/>
</dbReference>
<comment type="similarity">
    <text evidence="2 11">Belongs to the HisA/HisF family.</text>
</comment>
<dbReference type="InterPro" id="IPR006062">
    <property type="entry name" value="His_biosynth"/>
</dbReference>
<comment type="caution">
    <text evidence="12">The sequence shown here is derived from an EMBL/GenBank/DDBJ whole genome shotgun (WGS) entry which is preliminary data.</text>
</comment>
<dbReference type="Pfam" id="PF00977">
    <property type="entry name" value="His_biosynth"/>
    <property type="match status" value="1"/>
</dbReference>
<dbReference type="NCBIfam" id="NF038364">
    <property type="entry name" value="AglZ_HisF2_fam"/>
    <property type="match status" value="1"/>
</dbReference>
<comment type="subunit">
    <text evidence="3">Heterodimer of HisH and HisF.</text>
</comment>
<evidence type="ECO:0000313" key="13">
    <source>
        <dbReference type="Proteomes" id="UP000287766"/>
    </source>
</evidence>
<evidence type="ECO:0000256" key="11">
    <source>
        <dbReference type="RuleBase" id="RU003657"/>
    </source>
</evidence>